<evidence type="ECO:0000313" key="3">
    <source>
        <dbReference type="Proteomes" id="UP000595038"/>
    </source>
</evidence>
<evidence type="ECO:0000313" key="2">
    <source>
        <dbReference type="EMBL" id="QPR71468.1"/>
    </source>
</evidence>
<organism evidence="2 3">
    <name type="scientific">Bacillus licheniformis</name>
    <dbReference type="NCBI Taxonomy" id="1402"/>
    <lineage>
        <taxon>Bacteria</taxon>
        <taxon>Bacillati</taxon>
        <taxon>Bacillota</taxon>
        <taxon>Bacilli</taxon>
        <taxon>Bacillales</taxon>
        <taxon>Bacillaceae</taxon>
        <taxon>Bacillus</taxon>
    </lineage>
</organism>
<keyword evidence="1" id="KW-0812">Transmembrane</keyword>
<accession>A0AB37GFU1</accession>
<protein>
    <submittedName>
        <fullName evidence="2">Uncharacterized protein</fullName>
    </submittedName>
</protein>
<feature type="transmembrane region" description="Helical" evidence="1">
    <location>
        <begin position="30"/>
        <end position="47"/>
    </location>
</feature>
<dbReference type="EMBL" id="CP065647">
    <property type="protein sequence ID" value="QPR71468.1"/>
    <property type="molecule type" value="Genomic_DNA"/>
</dbReference>
<dbReference type="Proteomes" id="UP000595038">
    <property type="component" value="Chromosome"/>
</dbReference>
<reference evidence="2 3" key="1">
    <citation type="submission" date="2020-12" db="EMBL/GenBank/DDBJ databases">
        <title>FDA dAtabase for Regulatory Grade micrObial Sequences (FDA-ARGOS): Supporting development and validation of Infectious Disease Dx tests.</title>
        <authorList>
            <person name="Nelson B."/>
            <person name="Plummer A."/>
            <person name="Tallon L."/>
            <person name="Sadzewicz L."/>
            <person name="Zhao X."/>
            <person name="Boylan J."/>
            <person name="Ott S."/>
            <person name="Bowen H."/>
            <person name="Vavikolanu K."/>
            <person name="Mehta A."/>
            <person name="Aluvathingal J."/>
            <person name="Nadendla S."/>
            <person name="Myers T."/>
            <person name="Yan Y."/>
            <person name="Sichtig H."/>
        </authorList>
    </citation>
    <scope>NUCLEOTIDE SEQUENCE [LARGE SCALE GENOMIC DNA]</scope>
    <source>
        <strain evidence="2 3">FDAARGOS_923</strain>
    </source>
</reference>
<dbReference type="AlphaFoldDB" id="A0AB37GFU1"/>
<proteinExistence type="predicted"/>
<feature type="transmembrane region" description="Helical" evidence="1">
    <location>
        <begin position="7"/>
        <end position="24"/>
    </location>
</feature>
<keyword evidence="1" id="KW-1133">Transmembrane helix</keyword>
<evidence type="ECO:0000256" key="1">
    <source>
        <dbReference type="SAM" id="Phobius"/>
    </source>
</evidence>
<keyword evidence="1" id="KW-0472">Membrane</keyword>
<name>A0AB37GFU1_BACLI</name>
<sequence>MKNISKYVVLFFGVALFLYFYDMFMPKSVLYFVVGIPALYISTVLIMKTLKLQKIQKINPELK</sequence>
<dbReference type="RefSeq" id="WP_016885451.1">
    <property type="nucleotide sequence ID" value="NZ_CM007615.1"/>
</dbReference>
<gene>
    <name evidence="2" type="ORF">I6G80_16740</name>
</gene>